<accession>A0A285X2B7</accession>
<sequence>MKFFFSLLILLLGFTAAAQKHTTHVIEAGDLDKIVLSSDEIYSIKISTHPGTEIRIVTDTEGEYYNDINLDVERRNQTLFLKSRFREILQSGYDKLSAHKVFSMEVELEIPENLVVEVNSNVASVFLTGSYESVLIQLKTGSCYFEDFEGAAVVNTYEGNILGSARNFTSEANSRHGQVEVPQNSHGIHKMVLTSINGDIKLTETK</sequence>
<name>A0A285X2B7_9FLAO</name>
<proteinExistence type="predicted"/>
<feature type="signal peptide" evidence="1">
    <location>
        <begin position="1"/>
        <end position="20"/>
    </location>
</feature>
<dbReference type="OrthoDB" id="1144071at2"/>
<keyword evidence="3" id="KW-1185">Reference proteome</keyword>
<evidence type="ECO:0000313" key="2">
    <source>
        <dbReference type="EMBL" id="SOC79166.1"/>
    </source>
</evidence>
<dbReference type="AlphaFoldDB" id="A0A285X2B7"/>
<reference evidence="3" key="1">
    <citation type="submission" date="2017-09" db="EMBL/GenBank/DDBJ databases">
        <authorList>
            <person name="Varghese N."/>
            <person name="Submissions S."/>
        </authorList>
    </citation>
    <scope>NUCLEOTIDE SEQUENCE [LARGE SCALE GENOMIC DNA]</scope>
    <source>
        <strain evidence="3">CGMCC 1.12641</strain>
    </source>
</reference>
<protein>
    <recommendedName>
        <fullName evidence="4">Adhesin domain-containing protein</fullName>
    </recommendedName>
</protein>
<evidence type="ECO:0008006" key="4">
    <source>
        <dbReference type="Google" id="ProtNLM"/>
    </source>
</evidence>
<evidence type="ECO:0000256" key="1">
    <source>
        <dbReference type="SAM" id="SignalP"/>
    </source>
</evidence>
<dbReference type="Proteomes" id="UP000219193">
    <property type="component" value="Unassembled WGS sequence"/>
</dbReference>
<gene>
    <name evidence="2" type="ORF">SAMN06296241_0686</name>
</gene>
<keyword evidence="1" id="KW-0732">Signal</keyword>
<feature type="chain" id="PRO_5011973152" description="Adhesin domain-containing protein" evidence="1">
    <location>
        <begin position="21"/>
        <end position="206"/>
    </location>
</feature>
<dbReference type="RefSeq" id="WP_097054927.1">
    <property type="nucleotide sequence ID" value="NZ_OCMF01000001.1"/>
</dbReference>
<organism evidence="2 3">
    <name type="scientific">Salinimicrobium sediminis</name>
    <dbReference type="NCBI Taxonomy" id="1343891"/>
    <lineage>
        <taxon>Bacteria</taxon>
        <taxon>Pseudomonadati</taxon>
        <taxon>Bacteroidota</taxon>
        <taxon>Flavobacteriia</taxon>
        <taxon>Flavobacteriales</taxon>
        <taxon>Flavobacteriaceae</taxon>
        <taxon>Salinimicrobium</taxon>
    </lineage>
</organism>
<evidence type="ECO:0000313" key="3">
    <source>
        <dbReference type="Proteomes" id="UP000219193"/>
    </source>
</evidence>
<dbReference type="EMBL" id="OCMF01000001">
    <property type="protein sequence ID" value="SOC79166.1"/>
    <property type="molecule type" value="Genomic_DNA"/>
</dbReference>